<dbReference type="SUPFAM" id="SSF54236">
    <property type="entry name" value="Ubiquitin-like"/>
    <property type="match status" value="1"/>
</dbReference>
<dbReference type="PROSITE" id="PS50030">
    <property type="entry name" value="UBA"/>
    <property type="match status" value="1"/>
</dbReference>
<dbReference type="SMART" id="SM00165">
    <property type="entry name" value="UBA"/>
    <property type="match status" value="1"/>
</dbReference>
<feature type="region of interest" description="Disordered" evidence="1">
    <location>
        <begin position="198"/>
        <end position="225"/>
    </location>
</feature>
<dbReference type="PANTHER" id="PTHR10677">
    <property type="entry name" value="UBIQUILIN"/>
    <property type="match status" value="1"/>
</dbReference>
<proteinExistence type="predicted"/>
<protein>
    <recommendedName>
        <fullName evidence="6">UBA domain-containing protein</fullName>
    </recommendedName>
</protein>
<dbReference type="EMBL" id="JBBCAQ010000037">
    <property type="protein sequence ID" value="KAK7574004.1"/>
    <property type="molecule type" value="Genomic_DNA"/>
</dbReference>
<dbReference type="Proteomes" id="UP001367676">
    <property type="component" value="Unassembled WGS sequence"/>
</dbReference>
<dbReference type="Gene3D" id="1.10.8.10">
    <property type="entry name" value="DNA helicase RuvA subunit, C-terminal domain"/>
    <property type="match status" value="1"/>
</dbReference>
<keyword evidence="5" id="KW-1185">Reference proteome</keyword>
<dbReference type="Gene3D" id="3.10.20.90">
    <property type="entry name" value="Phosphatidylinositol 3-kinase Catalytic Subunit, Chain A, domain 1"/>
    <property type="match status" value="1"/>
</dbReference>
<dbReference type="GO" id="GO:0006511">
    <property type="term" value="P:ubiquitin-dependent protein catabolic process"/>
    <property type="evidence" value="ECO:0007669"/>
    <property type="project" value="TreeGrafter"/>
</dbReference>
<dbReference type="InterPro" id="IPR000626">
    <property type="entry name" value="Ubiquitin-like_dom"/>
</dbReference>
<gene>
    <name evidence="4" type="ORF">V9T40_011195</name>
</gene>
<dbReference type="SUPFAM" id="SSF46934">
    <property type="entry name" value="UBA-like"/>
    <property type="match status" value="1"/>
</dbReference>
<dbReference type="PANTHER" id="PTHR10677:SF25">
    <property type="entry name" value="UBIQUITIN-LIKE PROTEIN 7"/>
    <property type="match status" value="1"/>
</dbReference>
<evidence type="ECO:0000259" key="2">
    <source>
        <dbReference type="PROSITE" id="PS50030"/>
    </source>
</evidence>
<dbReference type="GO" id="GO:0031593">
    <property type="term" value="F:polyubiquitin modification-dependent protein binding"/>
    <property type="evidence" value="ECO:0007669"/>
    <property type="project" value="TreeGrafter"/>
</dbReference>
<dbReference type="Pfam" id="PF00627">
    <property type="entry name" value="UBA"/>
    <property type="match status" value="1"/>
</dbReference>
<feature type="domain" description="UBA" evidence="2">
    <location>
        <begin position="295"/>
        <end position="340"/>
    </location>
</feature>
<feature type="region of interest" description="Disordered" evidence="1">
    <location>
        <begin position="268"/>
        <end position="295"/>
    </location>
</feature>
<dbReference type="Pfam" id="PF00240">
    <property type="entry name" value="ubiquitin"/>
    <property type="match status" value="1"/>
</dbReference>
<feature type="domain" description="Ubiquitin-like" evidence="3">
    <location>
        <begin position="13"/>
        <end position="73"/>
    </location>
</feature>
<evidence type="ECO:0000256" key="1">
    <source>
        <dbReference type="SAM" id="MobiDB-lite"/>
    </source>
</evidence>
<evidence type="ECO:0000313" key="4">
    <source>
        <dbReference type="EMBL" id="KAK7574004.1"/>
    </source>
</evidence>
<dbReference type="InterPro" id="IPR009060">
    <property type="entry name" value="UBA-like_sf"/>
</dbReference>
<evidence type="ECO:0000259" key="3">
    <source>
        <dbReference type="PROSITE" id="PS50053"/>
    </source>
</evidence>
<sequence length="440" mass="46643">MILKDFHLSRIENVDFDSTVGEFKGRVAEQINFFKENIEIAYCGMILKESTTLKENGLQQGFVVNVLQKKEKDILAPPISSAELDLQEIVRVFQILATRNAYRRVLQKLNKPEVLENIISTTPGLCNDDIALVILQHPELIAKLGDVNAVKKVIEEHPTLASAAKNLVAAVQSDMFASPSASTSTTYPHAATFMGASDDEEMESLSNSDSQNRTSETSEDGEHPVNVITSSQVAAALASTTAAVSRNSSSGSGGSGITPEMMSAALQQAIASTSSPSQSTASTPVSAPAPAPAASSDNVITAAKLEELRRFGFSNDARNIEALQIANGDLETAVNLLVAIFCSVLLFGKALSQFDNFPVFFNELQQSELSNNAARDPREDTGPVRFPQSPAASSETSGVRVGASGFGFIPPAAARGRSVVRAAGNNAVNGPNAGQLFQVL</sequence>
<dbReference type="AlphaFoldDB" id="A0AAN9XYB9"/>
<evidence type="ECO:0000313" key="5">
    <source>
        <dbReference type="Proteomes" id="UP001367676"/>
    </source>
</evidence>
<feature type="region of interest" description="Disordered" evidence="1">
    <location>
        <begin position="371"/>
        <end position="399"/>
    </location>
</feature>
<dbReference type="GO" id="GO:0005829">
    <property type="term" value="C:cytosol"/>
    <property type="evidence" value="ECO:0007669"/>
    <property type="project" value="TreeGrafter"/>
</dbReference>
<comment type="caution">
    <text evidence="4">The sequence shown here is derived from an EMBL/GenBank/DDBJ whole genome shotgun (WGS) entry which is preliminary data.</text>
</comment>
<organism evidence="4 5">
    <name type="scientific">Parthenolecanium corni</name>
    <dbReference type="NCBI Taxonomy" id="536013"/>
    <lineage>
        <taxon>Eukaryota</taxon>
        <taxon>Metazoa</taxon>
        <taxon>Ecdysozoa</taxon>
        <taxon>Arthropoda</taxon>
        <taxon>Hexapoda</taxon>
        <taxon>Insecta</taxon>
        <taxon>Pterygota</taxon>
        <taxon>Neoptera</taxon>
        <taxon>Paraneoptera</taxon>
        <taxon>Hemiptera</taxon>
        <taxon>Sternorrhyncha</taxon>
        <taxon>Coccoidea</taxon>
        <taxon>Coccidae</taxon>
        <taxon>Parthenolecanium</taxon>
    </lineage>
</organism>
<evidence type="ECO:0008006" key="6">
    <source>
        <dbReference type="Google" id="ProtNLM"/>
    </source>
</evidence>
<feature type="compositionally biased region" description="Polar residues" evidence="1">
    <location>
        <begin position="204"/>
        <end position="215"/>
    </location>
</feature>
<dbReference type="InterPro" id="IPR015940">
    <property type="entry name" value="UBA"/>
</dbReference>
<name>A0AAN9XYB9_9HEMI</name>
<dbReference type="InterPro" id="IPR029071">
    <property type="entry name" value="Ubiquitin-like_domsf"/>
</dbReference>
<reference evidence="4 5" key="1">
    <citation type="submission" date="2024-03" db="EMBL/GenBank/DDBJ databases">
        <title>Adaptation during the transition from Ophiocordyceps entomopathogen to insect associate is accompanied by gene loss and intensified selection.</title>
        <authorList>
            <person name="Ward C.M."/>
            <person name="Onetto C.A."/>
            <person name="Borneman A.R."/>
        </authorList>
    </citation>
    <scope>NUCLEOTIDE SEQUENCE [LARGE SCALE GENOMIC DNA]</scope>
    <source>
        <strain evidence="4">AWRI1</strain>
        <tissue evidence="4">Single Adult Female</tissue>
    </source>
</reference>
<dbReference type="InterPro" id="IPR015496">
    <property type="entry name" value="Ubiquilin"/>
</dbReference>
<dbReference type="PROSITE" id="PS50053">
    <property type="entry name" value="UBIQUITIN_2"/>
    <property type="match status" value="1"/>
</dbReference>
<accession>A0AAN9XYB9</accession>